<feature type="chain" id="PRO_5040921184" evidence="2">
    <location>
        <begin position="42"/>
        <end position="505"/>
    </location>
</feature>
<name>A0A9W7WNW8_TRIRA</name>
<protein>
    <submittedName>
        <fullName evidence="3">Reticulon-4</fullName>
    </submittedName>
</protein>
<gene>
    <name evidence="3" type="ORF">IRJ41_013078</name>
</gene>
<feature type="region of interest" description="Disordered" evidence="1">
    <location>
        <begin position="160"/>
        <end position="203"/>
    </location>
</feature>
<proteinExistence type="predicted"/>
<organism evidence="3 4">
    <name type="scientific">Triplophysa rosa</name>
    <name type="common">Cave loach</name>
    <dbReference type="NCBI Taxonomy" id="992332"/>
    <lineage>
        <taxon>Eukaryota</taxon>
        <taxon>Metazoa</taxon>
        <taxon>Chordata</taxon>
        <taxon>Craniata</taxon>
        <taxon>Vertebrata</taxon>
        <taxon>Euteleostomi</taxon>
        <taxon>Actinopterygii</taxon>
        <taxon>Neopterygii</taxon>
        <taxon>Teleostei</taxon>
        <taxon>Ostariophysi</taxon>
        <taxon>Cypriniformes</taxon>
        <taxon>Nemacheilidae</taxon>
        <taxon>Triplophysa</taxon>
    </lineage>
</organism>
<feature type="signal peptide" evidence="2">
    <location>
        <begin position="1"/>
        <end position="41"/>
    </location>
</feature>
<feature type="region of interest" description="Disordered" evidence="1">
    <location>
        <begin position="368"/>
        <end position="403"/>
    </location>
</feature>
<dbReference type="Proteomes" id="UP001059041">
    <property type="component" value="Linkage Group LG9"/>
</dbReference>
<feature type="compositionally biased region" description="Polar residues" evidence="1">
    <location>
        <begin position="388"/>
        <end position="399"/>
    </location>
</feature>
<evidence type="ECO:0000256" key="1">
    <source>
        <dbReference type="SAM" id="MobiDB-lite"/>
    </source>
</evidence>
<sequence>MHCRNLGIHFCRPPLLLEIRLSYFLVLTLHTLLTHRPPASSAVVSQDSGANLTMDSFRQNSAEFDPDVLNQTSEDDFQFEMKNCSFHPFSAVRDAGRSVVSDSPSPDLVQDAYDGDDNVTQPQEIKALFDSDAVTSCSHLQQLDSSDLFSNVIKEADDRPTSLPDILKSSPLNPDKVDSGSSEGSPDLSPVHKSGSDSPNSQISVSANIPLGFDSKILLLKEMAEETEARAVETANLDAEKISEQSFVAFDLVKETDVPPKRERLLKDKDAETSIQMKDKFECLHFPTEKAQEHSDSESPSAESFSPVLDAVAKRPMEHENAAVREEIEAIDEVSEQEVSSEEFEFVERPPRGAADEFLEIQDSGTFYEEQSPGLEPSSARHAEDQSSYHLLSQLSDESSPVRGKTGLETAFQASLILTPADQSGLEKTEVSSLFSLKAASGKFKTDPQLSMTLFFLRTLSFSRSFHNFVFITFYSSFLHVYQLHMMPDIHLHDHFCSYIFHILV</sequence>
<evidence type="ECO:0000313" key="3">
    <source>
        <dbReference type="EMBL" id="KAI7805644.1"/>
    </source>
</evidence>
<dbReference type="EMBL" id="JAFHDT010000009">
    <property type="protein sequence ID" value="KAI7805644.1"/>
    <property type="molecule type" value="Genomic_DNA"/>
</dbReference>
<keyword evidence="2" id="KW-0732">Signal</keyword>
<reference evidence="3" key="1">
    <citation type="submission" date="2021-02" db="EMBL/GenBank/DDBJ databases">
        <title>Comparative genomics reveals that relaxation of natural selection precedes convergent phenotypic evolution of cavefish.</title>
        <authorList>
            <person name="Peng Z."/>
        </authorList>
    </citation>
    <scope>NUCLEOTIDE SEQUENCE</scope>
    <source>
        <tissue evidence="3">Muscle</tissue>
    </source>
</reference>
<feature type="compositionally biased region" description="Low complexity" evidence="1">
    <location>
        <begin position="98"/>
        <end position="107"/>
    </location>
</feature>
<accession>A0A9W7WNW8</accession>
<comment type="caution">
    <text evidence="3">The sequence shown here is derived from an EMBL/GenBank/DDBJ whole genome shotgun (WGS) entry which is preliminary data.</text>
</comment>
<evidence type="ECO:0000256" key="2">
    <source>
        <dbReference type="SAM" id="SignalP"/>
    </source>
</evidence>
<feature type="region of interest" description="Disordered" evidence="1">
    <location>
        <begin position="97"/>
        <end position="117"/>
    </location>
</feature>
<evidence type="ECO:0000313" key="4">
    <source>
        <dbReference type="Proteomes" id="UP001059041"/>
    </source>
</evidence>
<dbReference type="AlphaFoldDB" id="A0A9W7WNW8"/>
<keyword evidence="4" id="KW-1185">Reference proteome</keyword>